<evidence type="ECO:0000313" key="2">
    <source>
        <dbReference type="EMBL" id="MSS57518.1"/>
    </source>
</evidence>
<proteinExistence type="predicted"/>
<keyword evidence="1" id="KW-0812">Transmembrane</keyword>
<evidence type="ECO:0000313" key="3">
    <source>
        <dbReference type="Proteomes" id="UP000461880"/>
    </source>
</evidence>
<reference evidence="2 3" key="1">
    <citation type="submission" date="2019-08" db="EMBL/GenBank/DDBJ databases">
        <title>In-depth cultivation of the pig gut microbiome towards novel bacterial diversity and tailored functional studies.</title>
        <authorList>
            <person name="Wylensek D."/>
            <person name="Hitch T.C.A."/>
            <person name="Clavel T."/>
        </authorList>
    </citation>
    <scope>NUCLEOTIDE SEQUENCE [LARGE SCALE GENOMIC DNA]</scope>
    <source>
        <strain evidence="2 3">Oil+RF-744-GAM-WT-6</strain>
    </source>
</reference>
<dbReference type="EMBL" id="VUMN01000001">
    <property type="protein sequence ID" value="MSS57518.1"/>
    <property type="molecule type" value="Genomic_DNA"/>
</dbReference>
<name>A0A7X2NR47_9FIRM</name>
<evidence type="ECO:0000256" key="1">
    <source>
        <dbReference type="SAM" id="Phobius"/>
    </source>
</evidence>
<sequence>MIENVSDFLSVAVLAALVIFGFYELYAVSVKHREARIRRLEARYYQYYDDADDDSDEEEEGPYYED</sequence>
<comment type="caution">
    <text evidence="2">The sequence shown here is derived from an EMBL/GenBank/DDBJ whole genome shotgun (WGS) entry which is preliminary data.</text>
</comment>
<accession>A0A7X2NR47</accession>
<dbReference type="AlphaFoldDB" id="A0A7X2NR47"/>
<dbReference type="RefSeq" id="WP_105303776.1">
    <property type="nucleotide sequence ID" value="NZ_JAQXPC010000025.1"/>
</dbReference>
<feature type="transmembrane region" description="Helical" evidence="1">
    <location>
        <begin position="12"/>
        <end position="30"/>
    </location>
</feature>
<gene>
    <name evidence="2" type="ORF">FYJ51_01140</name>
</gene>
<keyword evidence="1" id="KW-0472">Membrane</keyword>
<keyword evidence="3" id="KW-1185">Reference proteome</keyword>
<organism evidence="2 3">
    <name type="scientific">Stecheria intestinalis</name>
    <dbReference type="NCBI Taxonomy" id="2606630"/>
    <lineage>
        <taxon>Bacteria</taxon>
        <taxon>Bacillati</taxon>
        <taxon>Bacillota</taxon>
        <taxon>Erysipelotrichia</taxon>
        <taxon>Erysipelotrichales</taxon>
        <taxon>Erysipelotrichaceae</taxon>
        <taxon>Stecheria</taxon>
    </lineage>
</organism>
<keyword evidence="1" id="KW-1133">Transmembrane helix</keyword>
<dbReference type="Proteomes" id="UP000461880">
    <property type="component" value="Unassembled WGS sequence"/>
</dbReference>
<protein>
    <submittedName>
        <fullName evidence="2">Uncharacterized protein</fullName>
    </submittedName>
</protein>